<name>A0A166BUD8_EXIGL</name>
<dbReference type="SUPFAM" id="SSF55785">
    <property type="entry name" value="PYP-like sensor domain (PAS domain)"/>
    <property type="match status" value="1"/>
</dbReference>
<keyword evidence="11" id="KW-0175">Coiled coil</keyword>
<proteinExistence type="predicted"/>
<dbReference type="Gene3D" id="3.30.450.20">
    <property type="entry name" value="PAS domain"/>
    <property type="match status" value="1"/>
</dbReference>
<feature type="compositionally biased region" description="Low complexity" evidence="12">
    <location>
        <begin position="212"/>
        <end position="243"/>
    </location>
</feature>
<evidence type="ECO:0000256" key="4">
    <source>
        <dbReference type="ARBA" id="ARBA00022679"/>
    </source>
</evidence>
<reference evidence="17 18" key="1">
    <citation type="journal article" date="2016" name="Mol. Biol. Evol.">
        <title>Comparative Genomics of Early-Diverging Mushroom-Forming Fungi Provides Insights into the Origins of Lignocellulose Decay Capabilities.</title>
        <authorList>
            <person name="Nagy L.G."/>
            <person name="Riley R."/>
            <person name="Tritt A."/>
            <person name="Adam C."/>
            <person name="Daum C."/>
            <person name="Floudas D."/>
            <person name="Sun H."/>
            <person name="Yadav J.S."/>
            <person name="Pangilinan J."/>
            <person name="Larsson K.H."/>
            <person name="Matsuura K."/>
            <person name="Barry K."/>
            <person name="Labutti K."/>
            <person name="Kuo R."/>
            <person name="Ohm R.A."/>
            <person name="Bhattacharya S.S."/>
            <person name="Shirouzu T."/>
            <person name="Yoshinaga Y."/>
            <person name="Martin F.M."/>
            <person name="Grigoriev I.V."/>
            <person name="Hibbett D.S."/>
        </authorList>
    </citation>
    <scope>NUCLEOTIDE SEQUENCE [LARGE SCALE GENOMIC DNA]</scope>
    <source>
        <strain evidence="17 18">HHB12029</strain>
    </source>
</reference>
<accession>A0A166BUD8</accession>
<sequence length="1819" mass="198828">MDEREPPPTRRQAPSPLVFATDNKNSPPLPPANPPPSTAATTPNPSNVAPHALQQAVSQSSNSNQVSMPFIKRHVTRRLRLAKDECDKELQKVTDMITAFFEERIRDAEPVDLPDQPRAPAAVRPGELRRAVRELEDNEQQHAVVDHSDGETGDEADIDSNRLSTARSHPSLSRRSTSPEVSIPSVSSSPGALRRYPGSGSRHVEQISPRKASNSSTAPSTTGSASSSLPAPGAAASSTAAGRRLSRAIRVPVFPPSEASSRSTSRSRSPLPSSRNENSPRTSNRRSSRIWLDEPLDPFMTALHGITAIATEIQDMSLSALSAEPGACNELVNRIQVLGKGWDEHPEWLGRGWYVQALLSVAKLARVVEWWQAEKQFWNFEDDDEESSEPLAFVLKPEAAGPQPEEETVSGRRRPSRPSLFGHRRNTHHKTTTDLSTRRQPAQIQDVETNRVQATERLREKAEEAQRLNIVVELSLDGDQLIWINHAWSDVIGTDPEESTGTSVSSLLAPDDIHVFRDATDKLQEDDTHTIEVRFRMQVDVSRYHGGGPLVYREMEAKGMLMLDRGDGTPSHTMWVIKPIGPPEPAQSFALEMGDIGYEPSAAFSSLLGMRRDTVTSLEPVTPFPFNRPISTASIMCRICECQVPEWYFEKHNETCSEVHKLEADISECNDSISELRTKMRELSAALENPVAGSTPEYRGMAIYCGTPGTSSPLQVFRPALPRQFQKPNLRKSHQKVIEALDEVLQLALEVSMPALRDDQAEEHIDTQRLLSPASERRVTQLRSWPRPATEDAALSRLVLDVDLLVRTKLENVTRMQNTIRYTEKVRQEWEEKVEQTLAQLEATEDDDEDDGEEGEDTTEEGVGHHLATGEAAEGGYSSTTSEYEFGRDEPSSDPTPTQCVSPPPGGHKSTHSSGGVTPSVPIPQVPATYAGVGSRSSTPSSVSSPLARAVPIVASAQDLAAAAKAVMTDSQTSTIATTSSATLHRQVSSVSNIEASKATFTPPLSPMLSPKEGASLNRRHSTALHAVTSPTPSTGGPLSPRIPSLAPRTTPSSIKDFEIIKPISKGAFGSVFLAKKKTTGDYYAIKVLKKADMIAKNQITNVKAERMILMRQAESPFVVKLFFTFQSKENLYLVMEYLNGGDCAALIKSLGALPEEWTKNYVAEVVLGLEYLHERGVVHRDLKPDNLLIDQYGHLKLTDFGLSRIGLLGRQTRDTAIPSLIRGRGPSSRPPSIDSAYLSSPILFSELNTPSTGYFAHRGHSAPRMHEDESSGSESLGGLRTSRHASKPSESPLQSFALDLSTELRSHSMSSATSGGTPPGEQKFVGTPDYLAPETILGFSGDDHTVDWWAMGVITYEFLYGIPPFHAETPEKVFDNIISRRIEWHEDLIDYSPEARDFMERLLVTDPARRLGANGATEVKAHPWFADIEWDKVMQSKAQFIPQVTDPESTDYFDPRGASSLLLQDDEPAALHNRPPIDSPGSEELMQSTTVPLPMLPASGPPSSNDDFGAFSFKNLPVLKHANDEVIRKLRSDNMVPLAQSLSEPPMIHSRRKSLSQRIKKPSNLVTDVKVGTNPPSPSTSTSSITSSPSRGSIPAPLSAAGSGSHSRRPSEYGAVERFKLNQMELDRRNSMPSRLRTASVSSSDPGTTSDLWTHVGSSPVVLESTPPSSVTSKKSDSSDRVVTCLLAEDNPISMKIMETLLTRMGCRCVLVTDGAEAISVALGEIKFDCILMDYQMPVVDGETAARYIKSTHNKNQNTPIIAVSAYSGQNSHAGGSLFAASLAKPLNKADLLSAMRSLGFKISTQDSKPNAAKLITR</sequence>
<dbReference type="PANTHER" id="PTHR24356">
    <property type="entry name" value="SERINE/THREONINE-PROTEIN KINASE"/>
    <property type="match status" value="1"/>
</dbReference>
<evidence type="ECO:0000256" key="7">
    <source>
        <dbReference type="ARBA" id="ARBA00022840"/>
    </source>
</evidence>
<dbReference type="Gene3D" id="1.10.510.10">
    <property type="entry name" value="Transferase(Phosphotransferase) domain 1"/>
    <property type="match status" value="2"/>
</dbReference>
<feature type="domain" description="Protein kinase" evidence="13">
    <location>
        <begin position="1058"/>
        <end position="1426"/>
    </location>
</feature>
<dbReference type="GO" id="GO:0000160">
    <property type="term" value="P:phosphorelay signal transduction system"/>
    <property type="evidence" value="ECO:0007669"/>
    <property type="project" value="InterPro"/>
</dbReference>
<organism evidence="17 18">
    <name type="scientific">Exidia glandulosa HHB12029</name>
    <dbReference type="NCBI Taxonomy" id="1314781"/>
    <lineage>
        <taxon>Eukaryota</taxon>
        <taxon>Fungi</taxon>
        <taxon>Dikarya</taxon>
        <taxon>Basidiomycota</taxon>
        <taxon>Agaricomycotina</taxon>
        <taxon>Agaricomycetes</taxon>
        <taxon>Auriculariales</taxon>
        <taxon>Exidiaceae</taxon>
        <taxon>Exidia</taxon>
    </lineage>
</organism>
<feature type="compositionally biased region" description="Basic and acidic residues" evidence="12">
    <location>
        <begin position="126"/>
        <end position="135"/>
    </location>
</feature>
<dbReference type="InterPro" id="IPR000961">
    <property type="entry name" value="AGC-kinase_C"/>
</dbReference>
<dbReference type="EMBL" id="KV425882">
    <property type="protein sequence ID" value="KZW04120.1"/>
    <property type="molecule type" value="Genomic_DNA"/>
</dbReference>
<dbReference type="EC" id="2.7.11.1" evidence="1"/>
<dbReference type="GO" id="GO:1901992">
    <property type="term" value="P:positive regulation of mitotic cell cycle phase transition"/>
    <property type="evidence" value="ECO:0007669"/>
    <property type="project" value="UniProtKB-ARBA"/>
</dbReference>
<dbReference type="SUPFAM" id="SSF56112">
    <property type="entry name" value="Protein kinase-like (PK-like)"/>
    <property type="match status" value="1"/>
</dbReference>
<feature type="region of interest" description="Disordered" evidence="12">
    <location>
        <begin position="397"/>
        <end position="440"/>
    </location>
</feature>
<keyword evidence="7" id="KW-0067">ATP-binding</keyword>
<dbReference type="GO" id="GO:0005524">
    <property type="term" value="F:ATP binding"/>
    <property type="evidence" value="ECO:0007669"/>
    <property type="project" value="UniProtKB-KW"/>
</dbReference>
<dbReference type="Gene3D" id="3.30.200.20">
    <property type="entry name" value="Phosphorylase Kinase, domain 1"/>
    <property type="match status" value="2"/>
</dbReference>
<dbReference type="InterPro" id="IPR011006">
    <property type="entry name" value="CheY-like_superfamily"/>
</dbReference>
<feature type="region of interest" description="Disordered" evidence="12">
    <location>
        <begin position="1027"/>
        <end position="1047"/>
    </location>
</feature>
<feature type="region of interest" description="Disordered" evidence="12">
    <location>
        <begin position="1542"/>
        <end position="1652"/>
    </location>
</feature>
<dbReference type="OrthoDB" id="162894at2759"/>
<evidence type="ECO:0000259" key="15">
    <source>
        <dbReference type="PROSITE" id="PS50112"/>
    </source>
</evidence>
<dbReference type="InterPro" id="IPR035965">
    <property type="entry name" value="PAS-like_dom_sf"/>
</dbReference>
<evidence type="ECO:0000313" key="18">
    <source>
        <dbReference type="Proteomes" id="UP000077266"/>
    </source>
</evidence>
<gene>
    <name evidence="17" type="ORF">EXIGLDRAFT_600010</name>
</gene>
<dbReference type="SMART" id="SM00448">
    <property type="entry name" value="REC"/>
    <property type="match status" value="1"/>
</dbReference>
<dbReference type="InterPro" id="IPR000014">
    <property type="entry name" value="PAS"/>
</dbReference>
<feature type="region of interest" description="Disordered" evidence="12">
    <location>
        <begin position="1308"/>
        <end position="1328"/>
    </location>
</feature>
<dbReference type="PROSITE" id="PS00108">
    <property type="entry name" value="PROTEIN_KINASE_ST"/>
    <property type="match status" value="1"/>
</dbReference>
<feature type="modified residue" description="4-aspartylphosphate" evidence="10">
    <location>
        <position position="1735"/>
    </location>
</feature>
<feature type="region of interest" description="Disordered" evidence="12">
    <location>
        <begin position="1465"/>
        <end position="1486"/>
    </location>
</feature>
<dbReference type="InterPro" id="IPR050236">
    <property type="entry name" value="Ser_Thr_kinase_AGC"/>
</dbReference>
<feature type="compositionally biased region" description="Polar residues" evidence="12">
    <location>
        <begin position="161"/>
        <end position="175"/>
    </location>
</feature>
<dbReference type="InterPro" id="IPR008271">
    <property type="entry name" value="Ser/Thr_kinase_AS"/>
</dbReference>
<dbReference type="InterPro" id="IPR011009">
    <property type="entry name" value="Kinase-like_dom_sf"/>
</dbReference>
<keyword evidence="6" id="KW-0418">Kinase</keyword>
<feature type="region of interest" description="Disordered" evidence="12">
    <location>
        <begin position="1"/>
        <end position="71"/>
    </location>
</feature>
<comment type="catalytic activity">
    <reaction evidence="9">
        <text>L-seryl-[protein] + ATP = O-phospho-L-seryl-[protein] + ADP + H(+)</text>
        <dbReference type="Rhea" id="RHEA:17989"/>
        <dbReference type="Rhea" id="RHEA-COMP:9863"/>
        <dbReference type="Rhea" id="RHEA-COMP:11604"/>
        <dbReference type="ChEBI" id="CHEBI:15378"/>
        <dbReference type="ChEBI" id="CHEBI:29999"/>
        <dbReference type="ChEBI" id="CHEBI:30616"/>
        <dbReference type="ChEBI" id="CHEBI:83421"/>
        <dbReference type="ChEBI" id="CHEBI:456216"/>
        <dbReference type="EC" id="2.7.11.1"/>
    </reaction>
</comment>
<keyword evidence="4" id="KW-0808">Transferase</keyword>
<evidence type="ECO:0000259" key="14">
    <source>
        <dbReference type="PROSITE" id="PS50110"/>
    </source>
</evidence>
<feature type="region of interest" description="Disordered" evidence="12">
    <location>
        <begin position="1256"/>
        <end position="1293"/>
    </location>
</feature>
<dbReference type="GO" id="GO:0005737">
    <property type="term" value="C:cytoplasm"/>
    <property type="evidence" value="ECO:0007669"/>
    <property type="project" value="TreeGrafter"/>
</dbReference>
<feature type="domain" description="AGC-kinase C-terminal" evidence="16">
    <location>
        <begin position="1427"/>
        <end position="1524"/>
    </location>
</feature>
<dbReference type="FunFam" id="1.10.510.10:FF:000580">
    <property type="entry name" value="AGC protein kinase"/>
    <property type="match status" value="1"/>
</dbReference>
<feature type="compositionally biased region" description="Low complexity" evidence="12">
    <location>
        <begin position="256"/>
        <end position="282"/>
    </location>
</feature>
<keyword evidence="5" id="KW-0547">Nucleotide-binding</keyword>
<evidence type="ECO:0000256" key="3">
    <source>
        <dbReference type="ARBA" id="ARBA00022553"/>
    </source>
</evidence>
<dbReference type="GO" id="GO:0004674">
    <property type="term" value="F:protein serine/threonine kinase activity"/>
    <property type="evidence" value="ECO:0007669"/>
    <property type="project" value="UniProtKB-KW"/>
</dbReference>
<dbReference type="PROSITE" id="PS51285">
    <property type="entry name" value="AGC_KINASE_CTER"/>
    <property type="match status" value="1"/>
</dbReference>
<dbReference type="SMART" id="SM00220">
    <property type="entry name" value="S_TKc"/>
    <property type="match status" value="1"/>
</dbReference>
<feature type="domain" description="Response regulatory" evidence="14">
    <location>
        <begin position="1685"/>
        <end position="1801"/>
    </location>
</feature>
<dbReference type="FunFam" id="1.10.510.10:FF:000340">
    <property type="entry name" value="Serine threonine protein kinase"/>
    <property type="match status" value="1"/>
</dbReference>
<keyword evidence="18" id="KW-1185">Reference proteome</keyword>
<evidence type="ECO:0000256" key="10">
    <source>
        <dbReference type="PROSITE-ProRule" id="PRU00169"/>
    </source>
</evidence>
<feature type="compositionally biased region" description="Low complexity" evidence="12">
    <location>
        <begin position="57"/>
        <end position="67"/>
    </location>
</feature>
<dbReference type="InterPro" id="IPR000719">
    <property type="entry name" value="Prot_kinase_dom"/>
</dbReference>
<feature type="compositionally biased region" description="Low complexity" evidence="12">
    <location>
        <begin position="1029"/>
        <end position="1040"/>
    </location>
</feature>
<dbReference type="FunFam" id="3.30.200.20:FF:001008">
    <property type="entry name" value="Serine/threonine-protein kinase cek1"/>
    <property type="match status" value="1"/>
</dbReference>
<protein>
    <recommendedName>
        <fullName evidence="1">non-specific serine/threonine protein kinase</fullName>
        <ecNumber evidence="1">2.7.11.1</ecNumber>
    </recommendedName>
</protein>
<evidence type="ECO:0000313" key="17">
    <source>
        <dbReference type="EMBL" id="KZW04120.1"/>
    </source>
</evidence>
<feature type="compositionally biased region" description="Polar residues" evidence="12">
    <location>
        <begin position="1632"/>
        <end position="1652"/>
    </location>
</feature>
<keyword evidence="3 10" id="KW-0597">Phosphoprotein</keyword>
<dbReference type="PANTHER" id="PTHR24356:SF1">
    <property type="entry name" value="SERINE_THREONINE-PROTEIN KINASE GREATWALL"/>
    <property type="match status" value="1"/>
</dbReference>
<dbReference type="CDD" id="cd00130">
    <property type="entry name" value="PAS"/>
    <property type="match status" value="1"/>
</dbReference>
<dbReference type="CDD" id="cd05579">
    <property type="entry name" value="STKc_MAST_like"/>
    <property type="match status" value="1"/>
</dbReference>
<feature type="coiled-coil region" evidence="11">
    <location>
        <begin position="659"/>
        <end position="686"/>
    </location>
</feature>
<dbReference type="InParanoid" id="A0A166BUD8"/>
<dbReference type="FunCoup" id="A0A166BUD8">
    <property type="interactions" value="331"/>
</dbReference>
<evidence type="ECO:0000259" key="16">
    <source>
        <dbReference type="PROSITE" id="PS51285"/>
    </source>
</evidence>
<evidence type="ECO:0000256" key="11">
    <source>
        <dbReference type="SAM" id="Coils"/>
    </source>
</evidence>
<dbReference type="PROSITE" id="PS50112">
    <property type="entry name" value="PAS"/>
    <property type="match status" value="1"/>
</dbReference>
<dbReference type="Gene3D" id="3.40.50.2300">
    <property type="match status" value="1"/>
</dbReference>
<feature type="region of interest" description="Disordered" evidence="12">
    <location>
        <begin position="107"/>
        <end position="289"/>
    </location>
</feature>
<feature type="compositionally biased region" description="Low complexity" evidence="12">
    <location>
        <begin position="176"/>
        <end position="190"/>
    </location>
</feature>
<feature type="region of interest" description="Disordered" evidence="12">
    <location>
        <begin position="841"/>
        <end position="945"/>
    </location>
</feature>
<dbReference type="STRING" id="1314781.A0A166BUD8"/>
<dbReference type="InterPro" id="IPR001789">
    <property type="entry name" value="Sig_transdc_resp-reg_receiver"/>
</dbReference>
<comment type="catalytic activity">
    <reaction evidence="8">
        <text>L-threonyl-[protein] + ATP = O-phospho-L-threonyl-[protein] + ADP + H(+)</text>
        <dbReference type="Rhea" id="RHEA:46608"/>
        <dbReference type="Rhea" id="RHEA-COMP:11060"/>
        <dbReference type="Rhea" id="RHEA-COMP:11605"/>
        <dbReference type="ChEBI" id="CHEBI:15378"/>
        <dbReference type="ChEBI" id="CHEBI:30013"/>
        <dbReference type="ChEBI" id="CHEBI:30616"/>
        <dbReference type="ChEBI" id="CHEBI:61977"/>
        <dbReference type="ChEBI" id="CHEBI:456216"/>
        <dbReference type="EC" id="2.7.11.1"/>
    </reaction>
</comment>
<keyword evidence="2" id="KW-0723">Serine/threonine-protein kinase</keyword>
<evidence type="ECO:0000256" key="2">
    <source>
        <dbReference type="ARBA" id="ARBA00022527"/>
    </source>
</evidence>
<feature type="domain" description="PAS" evidence="15">
    <location>
        <begin position="454"/>
        <end position="527"/>
    </location>
</feature>
<evidence type="ECO:0000256" key="9">
    <source>
        <dbReference type="ARBA" id="ARBA00048679"/>
    </source>
</evidence>
<dbReference type="GO" id="GO:0005634">
    <property type="term" value="C:nucleus"/>
    <property type="evidence" value="ECO:0007669"/>
    <property type="project" value="TreeGrafter"/>
</dbReference>
<dbReference type="PROSITE" id="PS50011">
    <property type="entry name" value="PROTEIN_KINASE_DOM"/>
    <property type="match status" value="1"/>
</dbReference>
<dbReference type="Pfam" id="PF00069">
    <property type="entry name" value="Pkinase"/>
    <property type="match status" value="2"/>
</dbReference>
<feature type="compositionally biased region" description="Basic and acidic residues" evidence="12">
    <location>
        <begin position="1610"/>
        <end position="1631"/>
    </location>
</feature>
<evidence type="ECO:0000256" key="12">
    <source>
        <dbReference type="SAM" id="MobiDB-lite"/>
    </source>
</evidence>
<feature type="compositionally biased region" description="Pro residues" evidence="12">
    <location>
        <begin position="27"/>
        <end position="37"/>
    </location>
</feature>
<evidence type="ECO:0000256" key="8">
    <source>
        <dbReference type="ARBA" id="ARBA00047899"/>
    </source>
</evidence>
<dbReference type="PROSITE" id="PS50110">
    <property type="entry name" value="RESPONSE_REGULATORY"/>
    <property type="match status" value="1"/>
</dbReference>
<feature type="compositionally biased region" description="Low complexity" evidence="12">
    <location>
        <begin position="932"/>
        <end position="945"/>
    </location>
</feature>
<feature type="compositionally biased region" description="Basic residues" evidence="12">
    <location>
        <begin position="1550"/>
        <end position="1562"/>
    </location>
</feature>
<evidence type="ECO:0000259" key="13">
    <source>
        <dbReference type="PROSITE" id="PS50011"/>
    </source>
</evidence>
<evidence type="ECO:0000256" key="5">
    <source>
        <dbReference type="ARBA" id="ARBA00022741"/>
    </source>
</evidence>
<evidence type="ECO:0000256" key="1">
    <source>
        <dbReference type="ARBA" id="ARBA00012513"/>
    </source>
</evidence>
<dbReference type="Pfam" id="PF00072">
    <property type="entry name" value="Response_reg"/>
    <property type="match status" value="1"/>
</dbReference>
<feature type="compositionally biased region" description="Low complexity" evidence="12">
    <location>
        <begin position="1580"/>
        <end position="1591"/>
    </location>
</feature>
<dbReference type="Proteomes" id="UP000077266">
    <property type="component" value="Unassembled WGS sequence"/>
</dbReference>
<evidence type="ECO:0000256" key="6">
    <source>
        <dbReference type="ARBA" id="ARBA00022777"/>
    </source>
</evidence>
<feature type="compositionally biased region" description="Polar residues" evidence="12">
    <location>
        <begin position="1308"/>
        <end position="1317"/>
    </location>
</feature>
<feature type="compositionally biased region" description="Acidic residues" evidence="12">
    <location>
        <begin position="843"/>
        <end position="860"/>
    </location>
</feature>
<dbReference type="CDD" id="cd17546">
    <property type="entry name" value="REC_hyHK_CKI1_RcsC-like"/>
    <property type="match status" value="1"/>
</dbReference>
<feature type="compositionally biased region" description="Basic residues" evidence="12">
    <location>
        <begin position="411"/>
        <end position="430"/>
    </location>
</feature>
<dbReference type="SUPFAM" id="SSF52172">
    <property type="entry name" value="CheY-like"/>
    <property type="match status" value="1"/>
</dbReference>